<organism evidence="1">
    <name type="scientific">Amphimedon queenslandica</name>
    <name type="common">Sponge</name>
    <dbReference type="NCBI Taxonomy" id="400682"/>
    <lineage>
        <taxon>Eukaryota</taxon>
        <taxon>Metazoa</taxon>
        <taxon>Porifera</taxon>
        <taxon>Demospongiae</taxon>
        <taxon>Heteroscleromorpha</taxon>
        <taxon>Haplosclerida</taxon>
        <taxon>Niphatidae</taxon>
        <taxon>Amphimedon</taxon>
    </lineage>
</organism>
<proteinExistence type="predicted"/>
<dbReference type="InParanoid" id="A0A1X7SKA4"/>
<accession>A0A1X7SKA4</accession>
<evidence type="ECO:0000313" key="1">
    <source>
        <dbReference type="EnsemblMetazoa" id="Aqu2.1.02490_001"/>
    </source>
</evidence>
<sequence length="61" mass="6689">MVSLGSSRRRASAMDGRMLFFLYIAASMIAVTHSQDYTVRFPFVPGRFLVPEDGAPVPGNP</sequence>
<dbReference type="AlphaFoldDB" id="A0A1X7SKA4"/>
<name>A0A1X7SKA4_AMPQE</name>
<reference evidence="1" key="1">
    <citation type="submission" date="2017-05" db="UniProtKB">
        <authorList>
            <consortium name="EnsemblMetazoa"/>
        </authorList>
    </citation>
    <scope>IDENTIFICATION</scope>
</reference>
<dbReference type="EnsemblMetazoa" id="Aqu2.1.02490_001">
    <property type="protein sequence ID" value="Aqu2.1.02490_001"/>
    <property type="gene ID" value="Aqu2.1.02490"/>
</dbReference>
<protein>
    <submittedName>
        <fullName evidence="1">Uncharacterized protein</fullName>
    </submittedName>
</protein>